<evidence type="ECO:0000313" key="10">
    <source>
        <dbReference type="Proteomes" id="UP000611762"/>
    </source>
</evidence>
<evidence type="ECO:0000256" key="2">
    <source>
        <dbReference type="ARBA" id="ARBA00022694"/>
    </source>
</evidence>
<comment type="catalytic activity">
    <reaction evidence="4 7">
        <text>uridine(38/39/40) in tRNA = pseudouridine(38/39/40) in tRNA</text>
        <dbReference type="Rhea" id="RHEA:22376"/>
        <dbReference type="Rhea" id="RHEA-COMP:10085"/>
        <dbReference type="Rhea" id="RHEA-COMP:10087"/>
        <dbReference type="ChEBI" id="CHEBI:65314"/>
        <dbReference type="ChEBI" id="CHEBI:65315"/>
        <dbReference type="EC" id="5.4.99.12"/>
    </reaction>
</comment>
<name>A0A926DKT5_9FIRM</name>
<evidence type="ECO:0000256" key="5">
    <source>
        <dbReference type="PIRSR" id="PIRSR001430-1"/>
    </source>
</evidence>
<dbReference type="Gene3D" id="3.30.70.580">
    <property type="entry name" value="Pseudouridine synthase I, catalytic domain, N-terminal subdomain"/>
    <property type="match status" value="1"/>
</dbReference>
<dbReference type="Gene3D" id="3.30.70.660">
    <property type="entry name" value="Pseudouridine synthase I, catalytic domain, C-terminal subdomain"/>
    <property type="match status" value="1"/>
</dbReference>
<comment type="caution">
    <text evidence="4">Lacks conserved residue(s) required for the propagation of feature annotation.</text>
</comment>
<accession>A0A926DKT5</accession>
<dbReference type="InterPro" id="IPR020094">
    <property type="entry name" value="TruA/RsuA/RluB/E/F_N"/>
</dbReference>
<reference evidence="9" key="1">
    <citation type="submission" date="2020-08" db="EMBL/GenBank/DDBJ databases">
        <title>Genome public.</title>
        <authorList>
            <person name="Liu C."/>
            <person name="Sun Q."/>
        </authorList>
    </citation>
    <scope>NUCLEOTIDE SEQUENCE</scope>
    <source>
        <strain evidence="9">H8</strain>
    </source>
</reference>
<comment type="caution">
    <text evidence="9">The sequence shown here is derived from an EMBL/GenBank/DDBJ whole genome shotgun (WGS) entry which is preliminary data.</text>
</comment>
<comment type="subunit">
    <text evidence="4">Homodimer.</text>
</comment>
<evidence type="ECO:0000256" key="3">
    <source>
        <dbReference type="ARBA" id="ARBA00023235"/>
    </source>
</evidence>
<dbReference type="CDD" id="cd02570">
    <property type="entry name" value="PseudoU_synth_EcTruA"/>
    <property type="match status" value="1"/>
</dbReference>
<feature type="domain" description="Pseudouridine synthase I TruA alpha/beta" evidence="8">
    <location>
        <begin position="148"/>
        <end position="246"/>
    </location>
</feature>
<protein>
    <recommendedName>
        <fullName evidence="4">tRNA pseudouridine synthase A</fullName>
        <ecNumber evidence="4">5.4.99.12</ecNumber>
    </recommendedName>
    <alternativeName>
        <fullName evidence="4">tRNA pseudouridine(38-40) synthase</fullName>
    </alternativeName>
    <alternativeName>
        <fullName evidence="4">tRNA pseudouridylate synthase I</fullName>
    </alternativeName>
    <alternativeName>
        <fullName evidence="4">tRNA-uridine isomerase I</fullName>
    </alternativeName>
</protein>
<dbReference type="Pfam" id="PF01416">
    <property type="entry name" value="PseudoU_synth_1"/>
    <property type="match status" value="2"/>
</dbReference>
<feature type="binding site" evidence="4 6">
    <location>
        <position position="111"/>
    </location>
    <ligand>
        <name>substrate</name>
    </ligand>
</feature>
<dbReference type="FunFam" id="3.30.70.580:FF:000001">
    <property type="entry name" value="tRNA pseudouridine synthase A"/>
    <property type="match status" value="1"/>
</dbReference>
<dbReference type="InterPro" id="IPR001406">
    <property type="entry name" value="PsdUridine_synth_TruA"/>
</dbReference>
<dbReference type="SUPFAM" id="SSF55120">
    <property type="entry name" value="Pseudouridine synthase"/>
    <property type="match status" value="1"/>
</dbReference>
<proteinExistence type="inferred from homology"/>
<evidence type="ECO:0000259" key="8">
    <source>
        <dbReference type="Pfam" id="PF01416"/>
    </source>
</evidence>
<dbReference type="GO" id="GO:0031119">
    <property type="term" value="P:tRNA pseudouridine synthesis"/>
    <property type="evidence" value="ECO:0007669"/>
    <property type="project" value="UniProtKB-UniRule"/>
</dbReference>
<keyword evidence="2 4" id="KW-0819">tRNA processing</keyword>
<organism evidence="9 10">
    <name type="scientific">Congzhengia minquanensis</name>
    <dbReference type="NCBI Taxonomy" id="2763657"/>
    <lineage>
        <taxon>Bacteria</taxon>
        <taxon>Bacillati</taxon>
        <taxon>Bacillota</taxon>
        <taxon>Clostridia</taxon>
        <taxon>Eubacteriales</taxon>
        <taxon>Oscillospiraceae</taxon>
        <taxon>Congzhengia</taxon>
    </lineage>
</organism>
<dbReference type="GO" id="GO:0160147">
    <property type="term" value="F:tRNA pseudouridine(38-40) synthase activity"/>
    <property type="evidence" value="ECO:0007669"/>
    <property type="project" value="UniProtKB-EC"/>
</dbReference>
<dbReference type="Proteomes" id="UP000611762">
    <property type="component" value="Unassembled WGS sequence"/>
</dbReference>
<evidence type="ECO:0000256" key="6">
    <source>
        <dbReference type="PIRSR" id="PIRSR001430-2"/>
    </source>
</evidence>
<dbReference type="EMBL" id="JACRSU010000001">
    <property type="protein sequence ID" value="MBC8539572.1"/>
    <property type="molecule type" value="Genomic_DNA"/>
</dbReference>
<evidence type="ECO:0000256" key="1">
    <source>
        <dbReference type="ARBA" id="ARBA00009375"/>
    </source>
</evidence>
<dbReference type="HAMAP" id="MF_00171">
    <property type="entry name" value="TruA"/>
    <property type="match status" value="1"/>
</dbReference>
<dbReference type="PIRSF" id="PIRSF001430">
    <property type="entry name" value="tRNA_psdUrid_synth"/>
    <property type="match status" value="1"/>
</dbReference>
<dbReference type="AlphaFoldDB" id="A0A926DKT5"/>
<dbReference type="NCBIfam" id="TIGR00071">
    <property type="entry name" value="hisT_truA"/>
    <property type="match status" value="1"/>
</dbReference>
<gene>
    <name evidence="4 9" type="primary">truA</name>
    <name evidence="9" type="ORF">H8698_01100</name>
</gene>
<dbReference type="InterPro" id="IPR020095">
    <property type="entry name" value="PsdUridine_synth_TruA_C"/>
</dbReference>
<comment type="similarity">
    <text evidence="1 4 7">Belongs to the tRNA pseudouridine synthase TruA family.</text>
</comment>
<dbReference type="GO" id="GO:0003723">
    <property type="term" value="F:RNA binding"/>
    <property type="evidence" value="ECO:0007669"/>
    <property type="project" value="InterPro"/>
</dbReference>
<comment type="function">
    <text evidence="4">Formation of pseudouridine at positions 38, 39 and 40 in the anticodon stem and loop of transfer RNAs.</text>
</comment>
<dbReference type="InterPro" id="IPR020097">
    <property type="entry name" value="PsdUridine_synth_TruA_a/b_dom"/>
</dbReference>
<dbReference type="EC" id="5.4.99.12" evidence="4"/>
<dbReference type="RefSeq" id="WP_249310777.1">
    <property type="nucleotide sequence ID" value="NZ_JACRSU010000001.1"/>
</dbReference>
<dbReference type="InterPro" id="IPR020103">
    <property type="entry name" value="PsdUridine_synth_cat_dom_sf"/>
</dbReference>
<feature type="domain" description="Pseudouridine synthase I TruA alpha/beta" evidence="8">
    <location>
        <begin position="10"/>
        <end position="104"/>
    </location>
</feature>
<keyword evidence="10" id="KW-1185">Reference proteome</keyword>
<evidence type="ECO:0000256" key="4">
    <source>
        <dbReference type="HAMAP-Rule" id="MF_00171"/>
    </source>
</evidence>
<evidence type="ECO:0000313" key="9">
    <source>
        <dbReference type="EMBL" id="MBC8539572.1"/>
    </source>
</evidence>
<feature type="active site" description="Nucleophile" evidence="4 5">
    <location>
        <position position="53"/>
    </location>
</feature>
<keyword evidence="3 4" id="KW-0413">Isomerase</keyword>
<sequence length="246" mass="28200">MSQNHKITLMYNGARYGGWQVQKNAVTIQEELEKAFSTILRQDVSIIGASRTDAGVHALNYTANAFFDTDLEERRILSGVNAVLPEDIRVKSIKECDEAFHARYCAKSKTYVYQIDTSIYGDVFKKPYVWRFKYPLNFENMQKCTPFFLGRHDFSAFMSKGAQAKTFEREIYECSLTRQDDMITMKIRGNGFLYNMVRIIAGTLVSVGRGFLSGEEIPQIILSKERKRAGITAPPEGLMLYEIEYE</sequence>
<dbReference type="PANTHER" id="PTHR11142">
    <property type="entry name" value="PSEUDOURIDYLATE SYNTHASE"/>
    <property type="match status" value="1"/>
</dbReference>
<evidence type="ECO:0000256" key="7">
    <source>
        <dbReference type="RuleBase" id="RU003792"/>
    </source>
</evidence>
<dbReference type="PANTHER" id="PTHR11142:SF0">
    <property type="entry name" value="TRNA PSEUDOURIDINE SYNTHASE-LIKE 1"/>
    <property type="match status" value="1"/>
</dbReference>